<gene>
    <name evidence="1" type="ORF">MtrunA17_Chr1g0174171</name>
</gene>
<dbReference type="AlphaFoldDB" id="A0A396JLK6"/>
<proteinExistence type="predicted"/>
<accession>A0A396JLK6</accession>
<dbReference type="Gramene" id="rna2900">
    <property type="protein sequence ID" value="RHN79170.1"/>
    <property type="gene ID" value="gene2900"/>
</dbReference>
<protein>
    <submittedName>
        <fullName evidence="1">Uncharacterized protein</fullName>
    </submittedName>
</protein>
<reference evidence="1" key="1">
    <citation type="journal article" date="2018" name="Nat. Plants">
        <title>Whole-genome landscape of Medicago truncatula symbiotic genes.</title>
        <authorList>
            <person name="Pecrix Y."/>
            <person name="Gamas P."/>
            <person name="Carrere S."/>
        </authorList>
    </citation>
    <scope>NUCLEOTIDE SEQUENCE</scope>
    <source>
        <tissue evidence="1">Leaves</tissue>
    </source>
</reference>
<organism evidence="1">
    <name type="scientific">Medicago truncatula</name>
    <name type="common">Barrel medic</name>
    <name type="synonym">Medicago tribuloides</name>
    <dbReference type="NCBI Taxonomy" id="3880"/>
    <lineage>
        <taxon>Eukaryota</taxon>
        <taxon>Viridiplantae</taxon>
        <taxon>Streptophyta</taxon>
        <taxon>Embryophyta</taxon>
        <taxon>Tracheophyta</taxon>
        <taxon>Spermatophyta</taxon>
        <taxon>Magnoliopsida</taxon>
        <taxon>eudicotyledons</taxon>
        <taxon>Gunneridae</taxon>
        <taxon>Pentapetalae</taxon>
        <taxon>rosids</taxon>
        <taxon>fabids</taxon>
        <taxon>Fabales</taxon>
        <taxon>Fabaceae</taxon>
        <taxon>Papilionoideae</taxon>
        <taxon>50 kb inversion clade</taxon>
        <taxon>NPAAA clade</taxon>
        <taxon>Hologalegina</taxon>
        <taxon>IRL clade</taxon>
        <taxon>Trifolieae</taxon>
        <taxon>Medicago</taxon>
    </lineage>
</organism>
<dbReference type="Proteomes" id="UP000265566">
    <property type="component" value="Chromosome 1"/>
</dbReference>
<evidence type="ECO:0000313" key="1">
    <source>
        <dbReference type="EMBL" id="RHN79170.1"/>
    </source>
</evidence>
<sequence>MAISSLTSSNSNVNVRKLLAVAGILVGGDTLTLLRRQFHLRFTEHENSLKLVRNSENPNFSIEFVDDN</sequence>
<comment type="caution">
    <text evidence="1">The sequence shown here is derived from an EMBL/GenBank/DDBJ whole genome shotgun (WGS) entry which is preliminary data.</text>
</comment>
<name>A0A396JLK6_MEDTR</name>
<dbReference type="EMBL" id="PSQE01000001">
    <property type="protein sequence ID" value="RHN79170.1"/>
    <property type="molecule type" value="Genomic_DNA"/>
</dbReference>